<name>A0A812WPA3_SYMPI</name>
<feature type="non-terminal residue" evidence="1">
    <location>
        <position position="1"/>
    </location>
</feature>
<reference evidence="1" key="1">
    <citation type="submission" date="2021-02" db="EMBL/GenBank/DDBJ databases">
        <authorList>
            <person name="Dougan E. K."/>
            <person name="Rhodes N."/>
            <person name="Thang M."/>
            <person name="Chan C."/>
        </authorList>
    </citation>
    <scope>NUCLEOTIDE SEQUENCE</scope>
</reference>
<evidence type="ECO:0000313" key="2">
    <source>
        <dbReference type="Proteomes" id="UP000649617"/>
    </source>
</evidence>
<sequence length="165" mass="18172">DHNRLTIPTPDNLREMRQATSLFRSIYRMFQKKLCTAQPAGAGQPASSSAIVPGSPVATSANSNIAADMAASSVELGEPQTLSLEALATPFEDLKMPRIKNDLIKHEHRAKFAEHHRAWLRFDAYSRVAMALGINQMLQSMSYFIAGPVQKHRPSFALITVIGVQ</sequence>
<feature type="non-terminal residue" evidence="1">
    <location>
        <position position="165"/>
    </location>
</feature>
<protein>
    <submittedName>
        <fullName evidence="1">Uncharacterized protein</fullName>
    </submittedName>
</protein>
<organism evidence="1 2">
    <name type="scientific">Symbiodinium pilosum</name>
    <name type="common">Dinoflagellate</name>
    <dbReference type="NCBI Taxonomy" id="2952"/>
    <lineage>
        <taxon>Eukaryota</taxon>
        <taxon>Sar</taxon>
        <taxon>Alveolata</taxon>
        <taxon>Dinophyceae</taxon>
        <taxon>Suessiales</taxon>
        <taxon>Symbiodiniaceae</taxon>
        <taxon>Symbiodinium</taxon>
    </lineage>
</organism>
<keyword evidence="2" id="KW-1185">Reference proteome</keyword>
<dbReference type="AlphaFoldDB" id="A0A812WPA3"/>
<comment type="caution">
    <text evidence="1">The sequence shown here is derived from an EMBL/GenBank/DDBJ whole genome shotgun (WGS) entry which is preliminary data.</text>
</comment>
<evidence type="ECO:0000313" key="1">
    <source>
        <dbReference type="EMBL" id="CAE7693690.1"/>
    </source>
</evidence>
<dbReference type="Proteomes" id="UP000649617">
    <property type="component" value="Unassembled WGS sequence"/>
</dbReference>
<dbReference type="EMBL" id="CAJNIZ010044565">
    <property type="protein sequence ID" value="CAE7693690.1"/>
    <property type="molecule type" value="Genomic_DNA"/>
</dbReference>
<dbReference type="OrthoDB" id="429182at2759"/>
<gene>
    <name evidence="1" type="ORF">SPIL2461_LOCUS19441</name>
</gene>
<proteinExistence type="predicted"/>
<accession>A0A812WPA3</accession>